<evidence type="ECO:0008006" key="4">
    <source>
        <dbReference type="Google" id="ProtNLM"/>
    </source>
</evidence>
<evidence type="ECO:0000313" key="2">
    <source>
        <dbReference type="EMBL" id="GAA1187498.1"/>
    </source>
</evidence>
<feature type="region of interest" description="Disordered" evidence="1">
    <location>
        <begin position="50"/>
        <end position="82"/>
    </location>
</feature>
<organism evidence="2 3">
    <name type="scientific">Streptomyces hebeiensis</name>
    <dbReference type="NCBI Taxonomy" id="229486"/>
    <lineage>
        <taxon>Bacteria</taxon>
        <taxon>Bacillati</taxon>
        <taxon>Actinomycetota</taxon>
        <taxon>Actinomycetes</taxon>
        <taxon>Kitasatosporales</taxon>
        <taxon>Streptomycetaceae</taxon>
        <taxon>Streptomyces</taxon>
    </lineage>
</organism>
<comment type="caution">
    <text evidence="2">The sequence shown here is derived from an EMBL/GenBank/DDBJ whole genome shotgun (WGS) entry which is preliminary data.</text>
</comment>
<sequence length="316" mass="34137">MGFGDQCATWRLSGVGDIKPQSWASVSLPRLVLTIRLALAELGSALRRRRYEHRSRPAERLAAPHPRGPQPVPEKYGKAAPDFSDTAYDLRKRWSGRQDLNLRPLDPQSSALPSCATSRCPARSGNRPCPAVRKRVYLTPRGGKTPPPRATIDGMTENRRDRDSEGRARSARPRDGLGRPLPYGAPGVARQPEGIVRAPEQTLSEAQRLLAAGKPFHAHEVFEDAWKSGPADEEALWRGMAQLAVGLTHAARGNTTGGARLLLRGADGIAAYGMTPAPHGIDIAGLLVWARELAARVAEGTTVDAAEEAPRLTKTA</sequence>
<protein>
    <recommendedName>
        <fullName evidence="4">DUF309 domain-containing protein</fullName>
    </recommendedName>
</protein>
<name>A0ABN1V0T6_9ACTN</name>
<dbReference type="EMBL" id="BAAAKV010000053">
    <property type="protein sequence ID" value="GAA1187498.1"/>
    <property type="molecule type" value="Genomic_DNA"/>
</dbReference>
<proteinExistence type="predicted"/>
<gene>
    <name evidence="2" type="ORF">GCM10009654_51360</name>
</gene>
<accession>A0ABN1V0T6</accession>
<reference evidence="2 3" key="1">
    <citation type="journal article" date="2019" name="Int. J. Syst. Evol. Microbiol.">
        <title>The Global Catalogue of Microorganisms (GCM) 10K type strain sequencing project: providing services to taxonomists for standard genome sequencing and annotation.</title>
        <authorList>
            <consortium name="The Broad Institute Genomics Platform"/>
            <consortium name="The Broad Institute Genome Sequencing Center for Infectious Disease"/>
            <person name="Wu L."/>
            <person name="Ma J."/>
        </authorList>
    </citation>
    <scope>NUCLEOTIDE SEQUENCE [LARGE SCALE GENOMIC DNA]</scope>
    <source>
        <strain evidence="2 3">JCM 12696</strain>
    </source>
</reference>
<dbReference type="Pfam" id="PF03745">
    <property type="entry name" value="DUF309"/>
    <property type="match status" value="1"/>
</dbReference>
<dbReference type="Gene3D" id="1.10.3450.10">
    <property type="entry name" value="TTHA0068-like"/>
    <property type="match status" value="1"/>
</dbReference>
<feature type="compositionally biased region" description="Basic and acidic residues" evidence="1">
    <location>
        <begin position="156"/>
        <end position="177"/>
    </location>
</feature>
<keyword evidence="3" id="KW-1185">Reference proteome</keyword>
<dbReference type="InterPro" id="IPR023203">
    <property type="entry name" value="TTHA0068_sf"/>
</dbReference>
<feature type="compositionally biased region" description="Polar residues" evidence="1">
    <location>
        <begin position="107"/>
        <end position="117"/>
    </location>
</feature>
<evidence type="ECO:0000256" key="1">
    <source>
        <dbReference type="SAM" id="MobiDB-lite"/>
    </source>
</evidence>
<dbReference type="InterPro" id="IPR005500">
    <property type="entry name" value="DUF309"/>
</dbReference>
<dbReference type="PANTHER" id="PTHR34796:SF1">
    <property type="entry name" value="EXPRESSED PROTEIN"/>
    <property type="match status" value="1"/>
</dbReference>
<dbReference type="PANTHER" id="PTHR34796">
    <property type="entry name" value="EXPRESSED PROTEIN"/>
    <property type="match status" value="1"/>
</dbReference>
<dbReference type="SUPFAM" id="SSF140663">
    <property type="entry name" value="TTHA0068-like"/>
    <property type="match status" value="1"/>
</dbReference>
<dbReference type="Proteomes" id="UP001501371">
    <property type="component" value="Unassembled WGS sequence"/>
</dbReference>
<feature type="region of interest" description="Disordered" evidence="1">
    <location>
        <begin position="100"/>
        <end position="189"/>
    </location>
</feature>
<evidence type="ECO:0000313" key="3">
    <source>
        <dbReference type="Proteomes" id="UP001501371"/>
    </source>
</evidence>